<dbReference type="AlphaFoldDB" id="F0UM28"/>
<dbReference type="Proteomes" id="UP000008142">
    <property type="component" value="Unassembled WGS sequence"/>
</dbReference>
<protein>
    <submittedName>
        <fullName evidence="1">Predicted protein</fullName>
    </submittedName>
</protein>
<dbReference type="EMBL" id="DS990640">
    <property type="protein sequence ID" value="EGC48072.1"/>
    <property type="molecule type" value="Genomic_DNA"/>
</dbReference>
<accession>F0UM28</accession>
<reference evidence="2" key="1">
    <citation type="submission" date="2008-07" db="EMBL/GenBank/DDBJ databases">
        <title>Annotation of Ajellomyces capsulatus strain H88.</title>
        <authorList>
            <person name="Champion M."/>
            <person name="Cuomo C."/>
            <person name="Ma L.-J."/>
            <person name="Henn M.R."/>
            <person name="Sil A."/>
            <person name="Goldman B."/>
            <person name="Young S.K."/>
            <person name="Kodira C.D."/>
            <person name="Zeng Q."/>
            <person name="Koehrsen M."/>
            <person name="Alvarado L."/>
            <person name="Berlin A."/>
            <person name="Borenstein D."/>
            <person name="Chen Z."/>
            <person name="Engels R."/>
            <person name="Freedman E."/>
            <person name="Gellesch M."/>
            <person name="Goldberg J."/>
            <person name="Griggs A."/>
            <person name="Gujja S."/>
            <person name="Heiman D."/>
            <person name="Hepburn T."/>
            <person name="Howarth C."/>
            <person name="Jen D."/>
            <person name="Larson L."/>
            <person name="Lewis B."/>
            <person name="Mehta T."/>
            <person name="Park D."/>
            <person name="Pearson M."/>
            <person name="Roberts A."/>
            <person name="Saif S."/>
            <person name="Shea T."/>
            <person name="Shenoy N."/>
            <person name="Sisk P."/>
            <person name="Stolte C."/>
            <person name="Sykes S."/>
            <person name="Walk T."/>
            <person name="White J."/>
            <person name="Yandava C."/>
            <person name="Klein B."/>
            <person name="McEwen J.G."/>
            <person name="Puccia R."/>
            <person name="Goldman G.H."/>
            <person name="Felipe M.S."/>
            <person name="Nino-Vega G."/>
            <person name="San-Blas G."/>
            <person name="Taylor J."/>
            <person name="Mendoza L."/>
            <person name="Galagan J."/>
            <person name="Nusbaum C."/>
            <person name="Birren B."/>
        </authorList>
    </citation>
    <scope>NUCLEOTIDE SEQUENCE [LARGE SCALE GENOMIC DNA]</scope>
    <source>
        <strain evidence="2">H88</strain>
    </source>
</reference>
<name>F0UM28_AJEC8</name>
<dbReference type="OMA" id="FHMICLD"/>
<evidence type="ECO:0000313" key="2">
    <source>
        <dbReference type="Proteomes" id="UP000008142"/>
    </source>
</evidence>
<dbReference type="HOGENOM" id="CLU_1532105_0_0_1"/>
<organism evidence="2">
    <name type="scientific">Ajellomyces capsulatus (strain H88)</name>
    <name type="common">Darling's disease fungus</name>
    <name type="synonym">Histoplasma capsulatum</name>
    <dbReference type="NCBI Taxonomy" id="544711"/>
    <lineage>
        <taxon>Eukaryota</taxon>
        <taxon>Fungi</taxon>
        <taxon>Dikarya</taxon>
        <taxon>Ascomycota</taxon>
        <taxon>Pezizomycotina</taxon>
        <taxon>Eurotiomycetes</taxon>
        <taxon>Eurotiomycetidae</taxon>
        <taxon>Onygenales</taxon>
        <taxon>Ajellomycetaceae</taxon>
        <taxon>Histoplasma</taxon>
    </lineage>
</organism>
<evidence type="ECO:0000313" key="1">
    <source>
        <dbReference type="EMBL" id="EGC48072.1"/>
    </source>
</evidence>
<gene>
    <name evidence="1" type="ORF">HCEG_07287</name>
</gene>
<proteinExistence type="predicted"/>
<sequence>MCGWNPLIKRFLPTTCSLNYLYKENTIPSKFKRNSAGRPDGPSESNPSWLLSLPQQPDLSNLKTVTSKDGTPFLTIKEEPRSNFHMICLDTCHLPTCSCAKKNPNTEFSSCGRSTAESLVYETMTALAYTKLGLIDIAADHNGRRWQRVVRLLQIPTRQGLPALFPILIHADHGAAISGENTP</sequence>